<sequence>MITQTGDDGHVNRDLPESCDVGGLGSRCGAPTGKWLRFDPDFVYRNVTITDARVSDVVDLAAVYSRRLAGAGTPMVNSHA</sequence>
<proteinExistence type="predicted"/>
<keyword evidence="2" id="KW-1185">Reference proteome</keyword>
<evidence type="ECO:0000313" key="2">
    <source>
        <dbReference type="Proteomes" id="UP001233673"/>
    </source>
</evidence>
<gene>
    <name evidence="1" type="ORF">QOZ88_07270</name>
</gene>
<dbReference type="EMBL" id="JASNFN010000005">
    <property type="protein sequence ID" value="MDP5182435.1"/>
    <property type="molecule type" value="Genomic_DNA"/>
</dbReference>
<reference evidence="2" key="1">
    <citation type="submission" date="2023-05" db="EMBL/GenBank/DDBJ databases">
        <title>Draft genome of Pseudofrankia sp. BMG5.37.</title>
        <authorList>
            <person name="Gtari M."/>
            <person name="Ghodhbane F."/>
            <person name="Sbissi I."/>
        </authorList>
    </citation>
    <scope>NUCLEOTIDE SEQUENCE [LARGE SCALE GENOMIC DNA]</scope>
    <source>
        <strain evidence="2">BMG 814</strain>
    </source>
</reference>
<organism evidence="1 2">
    <name type="scientific">Blastococcus carthaginiensis</name>
    <dbReference type="NCBI Taxonomy" id="3050034"/>
    <lineage>
        <taxon>Bacteria</taxon>
        <taxon>Bacillati</taxon>
        <taxon>Actinomycetota</taxon>
        <taxon>Actinomycetes</taxon>
        <taxon>Geodermatophilales</taxon>
        <taxon>Geodermatophilaceae</taxon>
        <taxon>Blastococcus</taxon>
    </lineage>
</organism>
<protein>
    <submittedName>
        <fullName evidence="1">Uncharacterized protein</fullName>
    </submittedName>
</protein>
<dbReference type="Proteomes" id="UP001233673">
    <property type="component" value="Unassembled WGS sequence"/>
</dbReference>
<name>A0ABT9IA34_9ACTN</name>
<evidence type="ECO:0000313" key="1">
    <source>
        <dbReference type="EMBL" id="MDP5182435.1"/>
    </source>
</evidence>
<dbReference type="RefSeq" id="WP_305999127.1">
    <property type="nucleotide sequence ID" value="NZ_JASNFN010000005.1"/>
</dbReference>
<accession>A0ABT9IA34</accession>
<comment type="caution">
    <text evidence="1">The sequence shown here is derived from an EMBL/GenBank/DDBJ whole genome shotgun (WGS) entry which is preliminary data.</text>
</comment>